<evidence type="ECO:0000313" key="3">
    <source>
        <dbReference type="Proteomes" id="UP000308730"/>
    </source>
</evidence>
<comment type="caution">
    <text evidence="2">The sequence shown here is derived from an EMBL/GenBank/DDBJ whole genome shotgun (WGS) entry which is preliminary data.</text>
</comment>
<keyword evidence="3" id="KW-1185">Reference proteome</keyword>
<feature type="compositionally biased region" description="Polar residues" evidence="1">
    <location>
        <begin position="45"/>
        <end position="73"/>
    </location>
</feature>
<feature type="compositionally biased region" description="Basic and acidic residues" evidence="1">
    <location>
        <begin position="137"/>
        <end position="152"/>
    </location>
</feature>
<dbReference type="Proteomes" id="UP000308730">
    <property type="component" value="Unassembled WGS sequence"/>
</dbReference>
<feature type="compositionally biased region" description="Polar residues" evidence="1">
    <location>
        <begin position="265"/>
        <end position="274"/>
    </location>
</feature>
<proteinExistence type="predicted"/>
<dbReference type="AlphaFoldDB" id="A0A4V3XIR0"/>
<feature type="region of interest" description="Disordered" evidence="1">
    <location>
        <begin position="202"/>
        <end position="274"/>
    </location>
</feature>
<accession>A0A4V3XIR0</accession>
<dbReference type="OrthoDB" id="3216045at2759"/>
<feature type="compositionally biased region" description="Basic and acidic residues" evidence="1">
    <location>
        <begin position="216"/>
        <end position="241"/>
    </location>
</feature>
<feature type="compositionally biased region" description="Polar residues" evidence="1">
    <location>
        <begin position="176"/>
        <end position="186"/>
    </location>
</feature>
<sequence length="426" mass="46091">MAETKTRHPHSQIPVKASSSRYAQSALPSSLPPPHFSFVSPSQHLSVSDSPTYTNVSAANPPNAPTGLSSFRSFRNLLPFGPNKPSNPSPGPSANKSGTFSNLGAIRRSMNGERSVSAPVLRSKKSQEDPPVLSIEFSHKVDEPFIKPEDLRGGLGLYMKQPEPPPPQSAPATSQRFQQATASIPSPQMIAISDLSTIMESDTSGISKHSPNIEDSGDRRRREDRPQVDSHQRHTDARDLSPHGFRQSSLIPPPTKHDRLPTPTPSSQDTSALDLSTSKVTNEVLEALANDHQQGWSHGIVIDDMDAADAPDDPDASFNLGSLDPELAALLSPNRIKSLDNGISHRLSLHPASGKTLTLTLKLALDLWKCFSRAHVQVCDLTIVSRAATRPAGIYKRIRRATSFVSSFSIIIYPAPVPSSIPHPSQ</sequence>
<name>A0A4V3XIR0_9APHY</name>
<feature type="region of interest" description="Disordered" evidence="1">
    <location>
        <begin position="1"/>
        <end position="187"/>
    </location>
</feature>
<gene>
    <name evidence="2" type="ORF">EUX98_g4050</name>
</gene>
<dbReference type="EMBL" id="SGPM01000092">
    <property type="protein sequence ID" value="THH30143.1"/>
    <property type="molecule type" value="Genomic_DNA"/>
</dbReference>
<evidence type="ECO:0000313" key="2">
    <source>
        <dbReference type="EMBL" id="THH30143.1"/>
    </source>
</evidence>
<organism evidence="2 3">
    <name type="scientific">Antrodiella citrinella</name>
    <dbReference type="NCBI Taxonomy" id="2447956"/>
    <lineage>
        <taxon>Eukaryota</taxon>
        <taxon>Fungi</taxon>
        <taxon>Dikarya</taxon>
        <taxon>Basidiomycota</taxon>
        <taxon>Agaricomycotina</taxon>
        <taxon>Agaricomycetes</taxon>
        <taxon>Polyporales</taxon>
        <taxon>Steccherinaceae</taxon>
        <taxon>Antrodiella</taxon>
    </lineage>
</organism>
<reference evidence="2 3" key="1">
    <citation type="submission" date="2019-02" db="EMBL/GenBank/DDBJ databases">
        <title>Genome sequencing of the rare red list fungi Antrodiella citrinella (Flaviporus citrinellus).</title>
        <authorList>
            <person name="Buettner E."/>
            <person name="Kellner H."/>
        </authorList>
    </citation>
    <scope>NUCLEOTIDE SEQUENCE [LARGE SCALE GENOMIC DNA]</scope>
    <source>
        <strain evidence="2 3">DSM 108506</strain>
    </source>
</reference>
<evidence type="ECO:0000256" key="1">
    <source>
        <dbReference type="SAM" id="MobiDB-lite"/>
    </source>
</evidence>
<protein>
    <submittedName>
        <fullName evidence="2">Uncharacterized protein</fullName>
    </submittedName>
</protein>